<evidence type="ECO:0000256" key="2">
    <source>
        <dbReference type="ARBA" id="ARBA00022884"/>
    </source>
</evidence>
<organism evidence="7 8">
    <name type="scientific">Alicyclobacillus dauci</name>
    <dbReference type="NCBI Taxonomy" id="1475485"/>
    <lineage>
        <taxon>Bacteria</taxon>
        <taxon>Bacillati</taxon>
        <taxon>Bacillota</taxon>
        <taxon>Bacilli</taxon>
        <taxon>Bacillales</taxon>
        <taxon>Alicyclobacillaceae</taxon>
        <taxon>Alicyclobacillus</taxon>
    </lineage>
</organism>
<dbReference type="Gene3D" id="3.30.70.580">
    <property type="entry name" value="Pseudouridine synthase I, catalytic domain, N-terminal subdomain"/>
    <property type="match status" value="1"/>
</dbReference>
<dbReference type="PROSITE" id="PS01149">
    <property type="entry name" value="PSI_RSU"/>
    <property type="match status" value="1"/>
</dbReference>
<dbReference type="InterPro" id="IPR018496">
    <property type="entry name" value="PsdUridine_synth_RsuA/RluB_CS"/>
</dbReference>
<dbReference type="InterPro" id="IPR050343">
    <property type="entry name" value="RsuA_PseudoU_synthase"/>
</dbReference>
<evidence type="ECO:0000256" key="3">
    <source>
        <dbReference type="ARBA" id="ARBA00023235"/>
    </source>
</evidence>
<dbReference type="CDD" id="cd00165">
    <property type="entry name" value="S4"/>
    <property type="match status" value="1"/>
</dbReference>
<evidence type="ECO:0000313" key="7">
    <source>
        <dbReference type="EMBL" id="WAH37649.1"/>
    </source>
</evidence>
<dbReference type="Gene3D" id="3.30.70.1560">
    <property type="entry name" value="Alpha-L RNA-binding motif"/>
    <property type="match status" value="1"/>
</dbReference>
<evidence type="ECO:0000259" key="6">
    <source>
        <dbReference type="SMART" id="SM00363"/>
    </source>
</evidence>
<comment type="similarity">
    <text evidence="1 5">Belongs to the pseudouridine synthase RsuA family.</text>
</comment>
<dbReference type="InterPro" id="IPR020103">
    <property type="entry name" value="PsdUridine_synth_cat_dom_sf"/>
</dbReference>
<dbReference type="SMART" id="SM00363">
    <property type="entry name" value="S4"/>
    <property type="match status" value="1"/>
</dbReference>
<dbReference type="Pfam" id="PF00849">
    <property type="entry name" value="PseudoU_synth_2"/>
    <property type="match status" value="1"/>
</dbReference>
<dbReference type="InterPro" id="IPR020094">
    <property type="entry name" value="TruA/RsuA/RluB/E/F_N"/>
</dbReference>
<dbReference type="RefSeq" id="WP_268045161.1">
    <property type="nucleotide sequence ID" value="NZ_CP104064.1"/>
</dbReference>
<dbReference type="Pfam" id="PF01479">
    <property type="entry name" value="S4"/>
    <property type="match status" value="1"/>
</dbReference>
<dbReference type="PANTHER" id="PTHR47683">
    <property type="entry name" value="PSEUDOURIDINE SYNTHASE FAMILY PROTEIN-RELATED"/>
    <property type="match status" value="1"/>
</dbReference>
<accession>A0ABY6Z5U1</accession>
<evidence type="ECO:0000256" key="5">
    <source>
        <dbReference type="RuleBase" id="RU003887"/>
    </source>
</evidence>
<keyword evidence="3 5" id="KW-0413">Isomerase</keyword>
<dbReference type="SUPFAM" id="SSF55174">
    <property type="entry name" value="Alpha-L RNA-binding motif"/>
    <property type="match status" value="1"/>
</dbReference>
<dbReference type="Proteomes" id="UP001164803">
    <property type="component" value="Chromosome"/>
</dbReference>
<dbReference type="EMBL" id="CP104064">
    <property type="protein sequence ID" value="WAH37649.1"/>
    <property type="molecule type" value="Genomic_DNA"/>
</dbReference>
<keyword evidence="8" id="KW-1185">Reference proteome</keyword>
<keyword evidence="2 4" id="KW-0694">RNA-binding</keyword>
<dbReference type="PROSITE" id="PS50889">
    <property type="entry name" value="S4"/>
    <property type="match status" value="1"/>
</dbReference>
<feature type="domain" description="RNA-binding S4" evidence="6">
    <location>
        <begin position="4"/>
        <end position="62"/>
    </location>
</feature>
<dbReference type="PANTHER" id="PTHR47683:SF4">
    <property type="entry name" value="PSEUDOURIDINE SYNTHASE"/>
    <property type="match status" value="1"/>
</dbReference>
<dbReference type="InterPro" id="IPR000748">
    <property type="entry name" value="PsdUridine_synth_RsuA/RluB/E/F"/>
</dbReference>
<dbReference type="NCBIfam" id="TIGR00093">
    <property type="entry name" value="pseudouridine synthase"/>
    <property type="match status" value="1"/>
</dbReference>
<reference evidence="7" key="1">
    <citation type="submission" date="2022-08" db="EMBL/GenBank/DDBJ databases">
        <title>Alicyclobacillus dauci DSM2870, complete genome.</title>
        <authorList>
            <person name="Wang Q."/>
            <person name="Cai R."/>
            <person name="Wang Z."/>
        </authorList>
    </citation>
    <scope>NUCLEOTIDE SEQUENCE</scope>
    <source>
        <strain evidence="7">DSM 28700</strain>
    </source>
</reference>
<dbReference type="InterPro" id="IPR002942">
    <property type="entry name" value="S4_RNA-bd"/>
</dbReference>
<evidence type="ECO:0000313" key="8">
    <source>
        <dbReference type="Proteomes" id="UP001164803"/>
    </source>
</evidence>
<name>A0ABY6Z5U1_9BACL</name>
<dbReference type="SUPFAM" id="SSF55120">
    <property type="entry name" value="Pseudouridine synthase"/>
    <property type="match status" value="1"/>
</dbReference>
<protein>
    <recommendedName>
        <fullName evidence="5">Pseudouridine synthase</fullName>
        <ecNumber evidence="5">5.4.99.-</ecNumber>
    </recommendedName>
</protein>
<dbReference type="EC" id="5.4.99.-" evidence="5"/>
<dbReference type="InterPro" id="IPR006145">
    <property type="entry name" value="PsdUridine_synth_RsuA/RluA"/>
</dbReference>
<dbReference type="CDD" id="cd02553">
    <property type="entry name" value="PseudoU_synth_RsuA"/>
    <property type="match status" value="1"/>
</dbReference>
<evidence type="ECO:0000256" key="4">
    <source>
        <dbReference type="PROSITE-ProRule" id="PRU00182"/>
    </source>
</evidence>
<evidence type="ECO:0000256" key="1">
    <source>
        <dbReference type="ARBA" id="ARBA00008348"/>
    </source>
</evidence>
<proteinExistence type="inferred from homology"/>
<dbReference type="InterPro" id="IPR042092">
    <property type="entry name" value="PsdUridine_s_RsuA/RluB/E/F_cat"/>
</dbReference>
<dbReference type="Gene3D" id="3.10.290.10">
    <property type="entry name" value="RNA-binding S4 domain"/>
    <property type="match status" value="1"/>
</dbReference>
<dbReference type="InterPro" id="IPR036986">
    <property type="entry name" value="S4_RNA-bd_sf"/>
</dbReference>
<gene>
    <name evidence="7" type="ORF">NZD86_03725</name>
</gene>
<sequence length="244" mass="27351">MKGLRLDKWLANAGMGTRTEVKKAVRASRVVVNGNVARDSAMHVVPGDDVVEFDGVEVPYLKFVYFMMYKPQGVLSATEDLRDPVVIDLLDDADAHFDVFPVGRLDKDAEGLLLLTNDGQLTHQLLSPKKHVPKLYLVHVDGELTESDVDVIRKGVVLEDGYEALPGELEIIERGQTSIGRITIYEGKFHQVKRMFAALGKPVTFLKRLRMGPLTLDETLEPGEYRLLTERELQELQPLRKSNG</sequence>